<dbReference type="SUPFAM" id="SSF52172">
    <property type="entry name" value="CheY-like"/>
    <property type="match status" value="1"/>
</dbReference>
<keyword evidence="1 3" id="KW-0597">Phosphoprotein</keyword>
<reference evidence="5 6" key="1">
    <citation type="submission" date="2019-08" db="EMBL/GenBank/DDBJ databases">
        <title>Deep-cultivation of Planctomycetes and their phenomic and genomic characterization uncovers novel biology.</title>
        <authorList>
            <person name="Wiegand S."/>
            <person name="Jogler M."/>
            <person name="Boedeker C."/>
            <person name="Pinto D."/>
            <person name="Vollmers J."/>
            <person name="Rivas-Marin E."/>
            <person name="Kohn T."/>
            <person name="Peeters S.H."/>
            <person name="Heuer A."/>
            <person name="Rast P."/>
            <person name="Oberbeckmann S."/>
            <person name="Bunk B."/>
            <person name="Jeske O."/>
            <person name="Meyerdierks A."/>
            <person name="Storesund J.E."/>
            <person name="Kallscheuer N."/>
            <person name="Luecker S."/>
            <person name="Lage O.M."/>
            <person name="Pohl T."/>
            <person name="Merkel B.J."/>
            <person name="Hornburger P."/>
            <person name="Mueller R.-W."/>
            <person name="Bruemmer F."/>
            <person name="Labrenz M."/>
            <person name="Spormann A.M."/>
            <person name="Op den Camp H."/>
            <person name="Overmann J."/>
            <person name="Amann R."/>
            <person name="Jetten M.S.M."/>
            <person name="Mascher T."/>
            <person name="Medema M.H."/>
            <person name="Devos D.P."/>
            <person name="Kaster A.-K."/>
            <person name="Ovreas L."/>
            <person name="Rohde M."/>
            <person name="Galperin M.Y."/>
            <person name="Jogler C."/>
        </authorList>
    </citation>
    <scope>NUCLEOTIDE SEQUENCE [LARGE SCALE GENOMIC DNA]</scope>
    <source>
        <strain evidence="5 6">UC8</strain>
    </source>
</reference>
<dbReference type="KEGG" id="rul:UC8_05320"/>
<name>A0A5B9QM57_9BACT</name>
<accession>A0A5B9QM57</accession>
<dbReference type="GO" id="GO:0000160">
    <property type="term" value="P:phosphorelay signal transduction system"/>
    <property type="evidence" value="ECO:0007669"/>
    <property type="project" value="UniProtKB-KW"/>
</dbReference>
<dbReference type="Pfam" id="PF00072">
    <property type="entry name" value="Response_reg"/>
    <property type="match status" value="1"/>
</dbReference>
<evidence type="ECO:0000313" key="5">
    <source>
        <dbReference type="EMBL" id="QEG38575.1"/>
    </source>
</evidence>
<feature type="domain" description="Response regulatory" evidence="4">
    <location>
        <begin position="5"/>
        <end position="122"/>
    </location>
</feature>
<dbReference type="PANTHER" id="PTHR44591">
    <property type="entry name" value="STRESS RESPONSE REGULATOR PROTEIN 1"/>
    <property type="match status" value="1"/>
</dbReference>
<dbReference type="PROSITE" id="PS50110">
    <property type="entry name" value="RESPONSE_REGULATORY"/>
    <property type="match status" value="1"/>
</dbReference>
<dbReference type="EMBL" id="CP042914">
    <property type="protein sequence ID" value="QEG38575.1"/>
    <property type="molecule type" value="Genomic_DNA"/>
</dbReference>
<evidence type="ECO:0000259" key="4">
    <source>
        <dbReference type="PROSITE" id="PS50110"/>
    </source>
</evidence>
<keyword evidence="6" id="KW-1185">Reference proteome</keyword>
<protein>
    <submittedName>
        <fullName evidence="5">Sensory transduction protein regX3</fullName>
    </submittedName>
</protein>
<evidence type="ECO:0000256" key="2">
    <source>
        <dbReference type="ARBA" id="ARBA00023012"/>
    </source>
</evidence>
<dbReference type="InterPro" id="IPR011006">
    <property type="entry name" value="CheY-like_superfamily"/>
</dbReference>
<dbReference type="SMART" id="SM00448">
    <property type="entry name" value="REC"/>
    <property type="match status" value="1"/>
</dbReference>
<feature type="modified residue" description="4-aspartylphosphate" evidence="3">
    <location>
        <position position="54"/>
    </location>
</feature>
<dbReference type="PANTHER" id="PTHR44591:SF14">
    <property type="entry name" value="PROTEIN PILG"/>
    <property type="match status" value="1"/>
</dbReference>
<dbReference type="OrthoDB" id="290734at2"/>
<evidence type="ECO:0000313" key="6">
    <source>
        <dbReference type="Proteomes" id="UP000325286"/>
    </source>
</evidence>
<dbReference type="InterPro" id="IPR001789">
    <property type="entry name" value="Sig_transdc_resp-reg_receiver"/>
</dbReference>
<proteinExistence type="predicted"/>
<gene>
    <name evidence="5" type="primary">regX3_2</name>
    <name evidence="5" type="ORF">UC8_05320</name>
</gene>
<evidence type="ECO:0000256" key="1">
    <source>
        <dbReference type="ARBA" id="ARBA00022553"/>
    </source>
</evidence>
<dbReference type="InterPro" id="IPR050595">
    <property type="entry name" value="Bact_response_regulator"/>
</dbReference>
<evidence type="ECO:0000256" key="3">
    <source>
        <dbReference type="PROSITE-ProRule" id="PRU00169"/>
    </source>
</evidence>
<sequence length="133" mass="14390">MSAPLILIAEDNPGLARVLSYKLRASGFQTSVANDGTAAWQQFQDCQPDAVLSDHEMPGMTGVELCEQIRRSTTHAGVPFILVTGRQLELQATGIVEQLDIQALFAKPFSPKDIVRTLQQCLPSNVTPATPLS</sequence>
<organism evidence="5 6">
    <name type="scientific">Roseimaritima ulvae</name>
    <dbReference type="NCBI Taxonomy" id="980254"/>
    <lineage>
        <taxon>Bacteria</taxon>
        <taxon>Pseudomonadati</taxon>
        <taxon>Planctomycetota</taxon>
        <taxon>Planctomycetia</taxon>
        <taxon>Pirellulales</taxon>
        <taxon>Pirellulaceae</taxon>
        <taxon>Roseimaritima</taxon>
    </lineage>
</organism>
<keyword evidence="2" id="KW-0902">Two-component regulatory system</keyword>
<dbReference type="AlphaFoldDB" id="A0A5B9QM57"/>
<dbReference type="Gene3D" id="3.40.50.2300">
    <property type="match status" value="1"/>
</dbReference>
<dbReference type="RefSeq" id="WP_068141309.1">
    <property type="nucleotide sequence ID" value="NZ_CP042914.1"/>
</dbReference>
<dbReference type="Proteomes" id="UP000325286">
    <property type="component" value="Chromosome"/>
</dbReference>